<evidence type="ECO:0000259" key="7">
    <source>
        <dbReference type="Pfam" id="PF04082"/>
    </source>
</evidence>
<dbReference type="CDD" id="cd14725">
    <property type="entry name" value="ZIP_Gal4-like_2"/>
    <property type="match status" value="1"/>
</dbReference>
<keyword evidence="5" id="KW-0539">Nucleus</keyword>
<organism evidence="8 9">
    <name type="scientific">Collybiopsis confluens</name>
    <dbReference type="NCBI Taxonomy" id="2823264"/>
    <lineage>
        <taxon>Eukaryota</taxon>
        <taxon>Fungi</taxon>
        <taxon>Dikarya</taxon>
        <taxon>Basidiomycota</taxon>
        <taxon>Agaricomycotina</taxon>
        <taxon>Agaricomycetes</taxon>
        <taxon>Agaricomycetidae</taxon>
        <taxon>Agaricales</taxon>
        <taxon>Marasmiineae</taxon>
        <taxon>Omphalotaceae</taxon>
        <taxon>Collybiopsis</taxon>
    </lineage>
</organism>
<dbReference type="GO" id="GO:0006351">
    <property type="term" value="P:DNA-templated transcription"/>
    <property type="evidence" value="ECO:0007669"/>
    <property type="project" value="InterPro"/>
</dbReference>
<dbReference type="GO" id="GO:0005634">
    <property type="term" value="C:nucleus"/>
    <property type="evidence" value="ECO:0007669"/>
    <property type="project" value="UniProtKB-SubCell"/>
</dbReference>
<dbReference type="PANTHER" id="PTHR47338:SF29">
    <property type="entry name" value="ZN(2)-C6 FUNGAL-TYPE DOMAIN-CONTAINING PROTEIN"/>
    <property type="match status" value="1"/>
</dbReference>
<dbReference type="Gene3D" id="4.10.240.10">
    <property type="entry name" value="Zn(2)-C6 fungal-type DNA-binding domain"/>
    <property type="match status" value="1"/>
</dbReference>
<feature type="domain" description="Xylanolytic transcriptional activator regulatory" evidence="7">
    <location>
        <begin position="204"/>
        <end position="413"/>
    </location>
</feature>
<dbReference type="Pfam" id="PF04082">
    <property type="entry name" value="Fungal_trans"/>
    <property type="match status" value="1"/>
</dbReference>
<dbReference type="OrthoDB" id="2309723at2759"/>
<keyword evidence="3" id="KW-0805">Transcription regulation</keyword>
<gene>
    <name evidence="8" type="ORF">D9757_004640</name>
</gene>
<protein>
    <recommendedName>
        <fullName evidence="7">Xylanolytic transcriptional activator regulatory domain-containing protein</fullName>
    </recommendedName>
</protein>
<sequence>MVSSSPWATKFSKPRDYSDGLRPMCTQCIKSARPGDTCEYADGGRTRTQMLEDNIARLELRIRELEEPEDEDAVRLHLPYAASRPPSGLSLSFRGSPFSSPVGMSPPVHCVPSPGTFYFENEQAPTATIILDTPQSSHSPSAESSGQVSTNSAYQEEPSRDIIQHLLQIFLPHAMDVGFFLNVSRFRNSALLELPLGHYSRPCTGLLSTVYLMGVHLSGDPNNQETVYLSRALTHTANMLSSSHPHRILHAIQAEILLAVYFLRTGRILEGKYHLSASVSLTLGAQLHKTRGLPSNTPATVSPLHQFYRGSSLAPPNDSIEEGERINAFWMAYTLSNCWGVAAGTLSSSVFESHSSSIDAPWPLDMEDYEQVMWNALMERSGYGADVDSWIKDMKEMMPSQYRSAMTVKNFLKQVPSPVKDYGTLAMFAKSSILLDKAANVAATFHSEMGSEQKSRFGASFASLDHLIETFQSTLSVIPLNHQSPNSYEFGTHFVTYTLAYVATIQLHSIFISTSSHSRNKALTAARSCITILRQVDMSSVVHINPILGSCWTSICQVLIDELQRVRKLSNSSQAAENWGSSAYNGIGDLSEEEIVRMLEKVFSTMAVFSVDSPVIGYQLAKVQEAFQTM</sequence>
<proteinExistence type="predicted"/>
<evidence type="ECO:0000256" key="5">
    <source>
        <dbReference type="ARBA" id="ARBA00023242"/>
    </source>
</evidence>
<dbReference type="AlphaFoldDB" id="A0A8H5MC68"/>
<accession>A0A8H5MC68</accession>
<dbReference type="Proteomes" id="UP000518752">
    <property type="component" value="Unassembled WGS sequence"/>
</dbReference>
<dbReference type="GO" id="GO:0003677">
    <property type="term" value="F:DNA binding"/>
    <property type="evidence" value="ECO:0007669"/>
    <property type="project" value="InterPro"/>
</dbReference>
<dbReference type="GO" id="GO:0008270">
    <property type="term" value="F:zinc ion binding"/>
    <property type="evidence" value="ECO:0007669"/>
    <property type="project" value="InterPro"/>
</dbReference>
<name>A0A8H5MC68_9AGAR</name>
<dbReference type="EMBL" id="JAACJN010000029">
    <property type="protein sequence ID" value="KAF5388612.1"/>
    <property type="molecule type" value="Genomic_DNA"/>
</dbReference>
<keyword evidence="4" id="KW-0804">Transcription</keyword>
<reference evidence="8 9" key="1">
    <citation type="journal article" date="2020" name="ISME J.">
        <title>Uncovering the hidden diversity of litter-decomposition mechanisms in mushroom-forming fungi.</title>
        <authorList>
            <person name="Floudas D."/>
            <person name="Bentzer J."/>
            <person name="Ahren D."/>
            <person name="Johansson T."/>
            <person name="Persson P."/>
            <person name="Tunlid A."/>
        </authorList>
    </citation>
    <scope>NUCLEOTIDE SEQUENCE [LARGE SCALE GENOMIC DNA]</scope>
    <source>
        <strain evidence="8 9">CBS 406.79</strain>
    </source>
</reference>
<dbReference type="CDD" id="cd12148">
    <property type="entry name" value="fungal_TF_MHR"/>
    <property type="match status" value="1"/>
</dbReference>
<evidence type="ECO:0000256" key="3">
    <source>
        <dbReference type="ARBA" id="ARBA00023015"/>
    </source>
</evidence>
<feature type="compositionally biased region" description="Low complexity" evidence="6">
    <location>
        <begin position="136"/>
        <end position="145"/>
    </location>
</feature>
<feature type="region of interest" description="Disordered" evidence="6">
    <location>
        <begin position="132"/>
        <end position="155"/>
    </location>
</feature>
<evidence type="ECO:0000256" key="2">
    <source>
        <dbReference type="ARBA" id="ARBA00022723"/>
    </source>
</evidence>
<dbReference type="InterPro" id="IPR007219">
    <property type="entry name" value="XnlR_reg_dom"/>
</dbReference>
<evidence type="ECO:0000256" key="1">
    <source>
        <dbReference type="ARBA" id="ARBA00004123"/>
    </source>
</evidence>
<dbReference type="InterPro" id="IPR036864">
    <property type="entry name" value="Zn2-C6_fun-type_DNA-bd_sf"/>
</dbReference>
<comment type="caution">
    <text evidence="8">The sequence shown here is derived from an EMBL/GenBank/DDBJ whole genome shotgun (WGS) entry which is preliminary data.</text>
</comment>
<dbReference type="GO" id="GO:0000981">
    <property type="term" value="F:DNA-binding transcription factor activity, RNA polymerase II-specific"/>
    <property type="evidence" value="ECO:0007669"/>
    <property type="project" value="InterPro"/>
</dbReference>
<evidence type="ECO:0000313" key="8">
    <source>
        <dbReference type="EMBL" id="KAF5388612.1"/>
    </source>
</evidence>
<dbReference type="PANTHER" id="PTHR47338">
    <property type="entry name" value="ZN(II)2CYS6 TRANSCRIPTION FACTOR (EUROFUNG)-RELATED"/>
    <property type="match status" value="1"/>
</dbReference>
<evidence type="ECO:0000256" key="4">
    <source>
        <dbReference type="ARBA" id="ARBA00023163"/>
    </source>
</evidence>
<evidence type="ECO:0000256" key="6">
    <source>
        <dbReference type="SAM" id="MobiDB-lite"/>
    </source>
</evidence>
<keyword evidence="2" id="KW-0479">Metal-binding</keyword>
<evidence type="ECO:0000313" key="9">
    <source>
        <dbReference type="Proteomes" id="UP000518752"/>
    </source>
</evidence>
<dbReference type="InterPro" id="IPR050815">
    <property type="entry name" value="TF_fung"/>
</dbReference>
<comment type="subcellular location">
    <subcellularLocation>
        <location evidence="1">Nucleus</location>
    </subcellularLocation>
</comment>
<keyword evidence="9" id="KW-1185">Reference proteome</keyword>